<protein>
    <submittedName>
        <fullName evidence="2">Envelope protein</fullName>
    </submittedName>
</protein>
<keyword evidence="2" id="KW-0261">Viral envelope protein</keyword>
<keyword evidence="1" id="KW-0812">Transmembrane</keyword>
<gene>
    <name evidence="2" type="ORF">SCV_102</name>
</gene>
<comment type="caution">
    <text evidence="2">The sequence shown here is derived from an EMBL/GenBank/DDBJ whole genome shotgun (WGS) entry which is preliminary data.</text>
</comment>
<feature type="transmembrane region" description="Helical" evidence="1">
    <location>
        <begin position="36"/>
        <end position="61"/>
    </location>
</feature>
<dbReference type="EMBL" id="BDLS01000002">
    <property type="protein sequence ID" value="GAV93222.1"/>
    <property type="molecule type" value="Genomic_DNA"/>
</dbReference>
<proteinExistence type="predicted"/>
<organism evidence="2">
    <name type="scientific">Chionoecetes opilio bacilliform virus</name>
    <dbReference type="NCBI Taxonomy" id="1825681"/>
    <lineage>
        <taxon>Viruses</taxon>
        <taxon>Viruses incertae sedis</taxon>
        <taxon>Naldaviricetes</taxon>
        <taxon>Nimaviridae</taxon>
    </lineage>
</organism>
<sequence>MASLANLSYAGRPGVDPQPKTYSTGDLVDSLNGVRLGLFLILVLAFAAMLVFLFNILWGAGTNLAGSTAETGEKYTNQMRDYVGIIFTAVIIVVTVPCIYKTYP</sequence>
<reference evidence="2" key="1">
    <citation type="submission" date="2017-01" db="EMBL/GenBank/DDBJ databases">
        <title>Draft genome sequence of uncultured bacilliform virus purified from snow crab.</title>
        <authorList>
            <person name="Takano T."/>
        </authorList>
    </citation>
    <scope>NUCLEOTIDE SEQUENCE</scope>
    <source>
        <strain evidence="2">Isolate_1</strain>
    </source>
</reference>
<keyword evidence="1" id="KW-1133">Transmembrane helix</keyword>
<evidence type="ECO:0000256" key="1">
    <source>
        <dbReference type="SAM" id="Phobius"/>
    </source>
</evidence>
<keyword evidence="2" id="KW-0946">Virion</keyword>
<evidence type="ECO:0000313" key="2">
    <source>
        <dbReference type="EMBL" id="GAV93222.1"/>
    </source>
</evidence>
<dbReference type="GO" id="GO:0019031">
    <property type="term" value="C:viral envelope"/>
    <property type="evidence" value="ECO:0007669"/>
    <property type="project" value="UniProtKB-KW"/>
</dbReference>
<feature type="transmembrane region" description="Helical" evidence="1">
    <location>
        <begin position="82"/>
        <end position="103"/>
    </location>
</feature>
<keyword evidence="1" id="KW-0472">Membrane</keyword>
<name>A0A1Q3DL82_9VIRU</name>
<accession>A0A1Q3DL82</accession>